<keyword evidence="7" id="KW-1185">Reference proteome</keyword>
<dbReference type="Proteomes" id="UP000799436">
    <property type="component" value="Unassembled WGS sequence"/>
</dbReference>
<keyword evidence="3 5" id="KW-1133">Transmembrane helix</keyword>
<dbReference type="EMBL" id="ML995831">
    <property type="protein sequence ID" value="KAF2769709.1"/>
    <property type="molecule type" value="Genomic_DNA"/>
</dbReference>
<feature type="transmembrane region" description="Helical" evidence="5">
    <location>
        <begin position="129"/>
        <end position="147"/>
    </location>
</feature>
<dbReference type="Pfam" id="PF01544">
    <property type="entry name" value="CorA"/>
    <property type="match status" value="1"/>
</dbReference>
<gene>
    <name evidence="6" type="ORF">EJ03DRAFT_87218</name>
</gene>
<dbReference type="SUPFAM" id="SSF144083">
    <property type="entry name" value="Magnesium transport protein CorA, transmembrane region"/>
    <property type="match status" value="1"/>
</dbReference>
<keyword evidence="2 5" id="KW-0812">Transmembrane</keyword>
<evidence type="ECO:0008006" key="8">
    <source>
        <dbReference type="Google" id="ProtNLM"/>
    </source>
</evidence>
<dbReference type="GO" id="GO:0016020">
    <property type="term" value="C:membrane"/>
    <property type="evidence" value="ECO:0007669"/>
    <property type="project" value="UniProtKB-SubCell"/>
</dbReference>
<dbReference type="GO" id="GO:0046873">
    <property type="term" value="F:metal ion transmembrane transporter activity"/>
    <property type="evidence" value="ECO:0007669"/>
    <property type="project" value="InterPro"/>
</dbReference>
<dbReference type="Gene3D" id="1.20.58.340">
    <property type="entry name" value="Magnesium transport protein CorA, transmembrane region"/>
    <property type="match status" value="1"/>
</dbReference>
<evidence type="ECO:0000256" key="2">
    <source>
        <dbReference type="ARBA" id="ARBA00022692"/>
    </source>
</evidence>
<name>A0A6G1LAW5_9PEZI</name>
<organism evidence="6 7">
    <name type="scientific">Teratosphaeria nubilosa</name>
    <dbReference type="NCBI Taxonomy" id="161662"/>
    <lineage>
        <taxon>Eukaryota</taxon>
        <taxon>Fungi</taxon>
        <taxon>Dikarya</taxon>
        <taxon>Ascomycota</taxon>
        <taxon>Pezizomycotina</taxon>
        <taxon>Dothideomycetes</taxon>
        <taxon>Dothideomycetidae</taxon>
        <taxon>Mycosphaerellales</taxon>
        <taxon>Teratosphaeriaceae</taxon>
        <taxon>Teratosphaeria</taxon>
    </lineage>
</organism>
<evidence type="ECO:0000313" key="7">
    <source>
        <dbReference type="Proteomes" id="UP000799436"/>
    </source>
</evidence>
<dbReference type="OrthoDB" id="3231000at2759"/>
<protein>
    <recommendedName>
        <fullName evidence="8">Cora-domain-containing protein</fullName>
    </recommendedName>
</protein>
<evidence type="ECO:0000256" key="4">
    <source>
        <dbReference type="ARBA" id="ARBA00023136"/>
    </source>
</evidence>
<dbReference type="InterPro" id="IPR002523">
    <property type="entry name" value="MgTranspt_CorA/ZnTranspt_ZntB"/>
</dbReference>
<comment type="subcellular location">
    <subcellularLocation>
        <location evidence="1">Membrane</location>
        <topology evidence="1">Multi-pass membrane protein</topology>
    </subcellularLocation>
</comment>
<accession>A0A6G1LAW5</accession>
<sequence length="182" mass="20983">MLSSSLWETNLRHLKSELQHVSFRDIRQPDETINNRLHDRREKLRALRSLVSETNTYITAGLTEYYDNFPKIVTRHRQTHLSPTAKHQRILNEADKINTFLIETFQLLISSLSIRDSAISIQQPRRATLVTWLAFICVPLSFVTGIFGMNVKEINGSPLYVWTCFAALAVVLSTTAMLFLDY</sequence>
<evidence type="ECO:0000313" key="6">
    <source>
        <dbReference type="EMBL" id="KAF2769709.1"/>
    </source>
</evidence>
<evidence type="ECO:0000256" key="3">
    <source>
        <dbReference type="ARBA" id="ARBA00022989"/>
    </source>
</evidence>
<dbReference type="InterPro" id="IPR045863">
    <property type="entry name" value="CorA_TM1_TM2"/>
</dbReference>
<proteinExistence type="predicted"/>
<reference evidence="6" key="1">
    <citation type="journal article" date="2020" name="Stud. Mycol.">
        <title>101 Dothideomycetes genomes: a test case for predicting lifestyles and emergence of pathogens.</title>
        <authorList>
            <person name="Haridas S."/>
            <person name="Albert R."/>
            <person name="Binder M."/>
            <person name="Bloem J."/>
            <person name="Labutti K."/>
            <person name="Salamov A."/>
            <person name="Andreopoulos B."/>
            <person name="Baker S."/>
            <person name="Barry K."/>
            <person name="Bills G."/>
            <person name="Bluhm B."/>
            <person name="Cannon C."/>
            <person name="Castanera R."/>
            <person name="Culley D."/>
            <person name="Daum C."/>
            <person name="Ezra D."/>
            <person name="Gonzalez J."/>
            <person name="Henrissat B."/>
            <person name="Kuo A."/>
            <person name="Liang C."/>
            <person name="Lipzen A."/>
            <person name="Lutzoni F."/>
            <person name="Magnuson J."/>
            <person name="Mondo S."/>
            <person name="Nolan M."/>
            <person name="Ohm R."/>
            <person name="Pangilinan J."/>
            <person name="Park H.-J."/>
            <person name="Ramirez L."/>
            <person name="Alfaro M."/>
            <person name="Sun H."/>
            <person name="Tritt A."/>
            <person name="Yoshinaga Y."/>
            <person name="Zwiers L.-H."/>
            <person name="Turgeon B."/>
            <person name="Goodwin S."/>
            <person name="Spatafora J."/>
            <person name="Crous P."/>
            <person name="Grigoriev I."/>
        </authorList>
    </citation>
    <scope>NUCLEOTIDE SEQUENCE</scope>
    <source>
        <strain evidence="6">CBS 116005</strain>
    </source>
</reference>
<keyword evidence="4 5" id="KW-0472">Membrane</keyword>
<feature type="transmembrane region" description="Helical" evidence="5">
    <location>
        <begin position="159"/>
        <end position="180"/>
    </location>
</feature>
<evidence type="ECO:0000256" key="5">
    <source>
        <dbReference type="SAM" id="Phobius"/>
    </source>
</evidence>
<dbReference type="AlphaFoldDB" id="A0A6G1LAW5"/>
<evidence type="ECO:0000256" key="1">
    <source>
        <dbReference type="ARBA" id="ARBA00004141"/>
    </source>
</evidence>